<evidence type="ECO:0000313" key="1">
    <source>
        <dbReference type="EMBL" id="CAG8615211.1"/>
    </source>
</evidence>
<name>A0ACA9MZM0_9GLOM</name>
<accession>A0ACA9MZM0</accession>
<keyword evidence="2" id="KW-1185">Reference proteome</keyword>
<gene>
    <name evidence="1" type="ORF">SPELUC_LOCUS7651</name>
</gene>
<dbReference type="EMBL" id="CAJVPW010010419">
    <property type="protein sequence ID" value="CAG8615211.1"/>
    <property type="molecule type" value="Genomic_DNA"/>
</dbReference>
<organism evidence="1 2">
    <name type="scientific">Cetraspora pellucida</name>
    <dbReference type="NCBI Taxonomy" id="1433469"/>
    <lineage>
        <taxon>Eukaryota</taxon>
        <taxon>Fungi</taxon>
        <taxon>Fungi incertae sedis</taxon>
        <taxon>Mucoromycota</taxon>
        <taxon>Glomeromycotina</taxon>
        <taxon>Glomeromycetes</taxon>
        <taxon>Diversisporales</taxon>
        <taxon>Gigasporaceae</taxon>
        <taxon>Cetraspora</taxon>
    </lineage>
</organism>
<sequence length="141" mass="16142">MILMNSLTLVSFLTFSLLLLLPSLSFARKFSSYPNKLNKRHDTKVYDITISKEKLPPDGFTREMYTINGQFPGPLIKANKGDTLVLNVYNDLENETTIHSHGMFQRGTPWYDGVPGQTQRGIPPKKSFTYKFKVDQSGTYW</sequence>
<reference evidence="1" key="1">
    <citation type="submission" date="2021-06" db="EMBL/GenBank/DDBJ databases">
        <authorList>
            <person name="Kallberg Y."/>
            <person name="Tangrot J."/>
            <person name="Rosling A."/>
        </authorList>
    </citation>
    <scope>NUCLEOTIDE SEQUENCE</scope>
    <source>
        <strain evidence="1">28 12/20/2015</strain>
    </source>
</reference>
<evidence type="ECO:0000313" key="2">
    <source>
        <dbReference type="Proteomes" id="UP000789366"/>
    </source>
</evidence>
<feature type="non-terminal residue" evidence="1">
    <location>
        <position position="141"/>
    </location>
</feature>
<dbReference type="Proteomes" id="UP000789366">
    <property type="component" value="Unassembled WGS sequence"/>
</dbReference>
<proteinExistence type="predicted"/>
<protein>
    <submittedName>
        <fullName evidence="1">14571_t:CDS:1</fullName>
    </submittedName>
</protein>
<comment type="caution">
    <text evidence="1">The sequence shown here is derived from an EMBL/GenBank/DDBJ whole genome shotgun (WGS) entry which is preliminary data.</text>
</comment>